<dbReference type="InterPro" id="IPR005252">
    <property type="entry name" value="CoaBC"/>
</dbReference>
<keyword evidence="3 4" id="KW-0288">FMN</keyword>
<feature type="region of interest" description="Phosphopantothenate--cysteine ligase" evidence="3">
    <location>
        <begin position="185"/>
        <end position="398"/>
    </location>
</feature>
<dbReference type="PANTHER" id="PTHR14359:SF6">
    <property type="entry name" value="PHOSPHOPANTOTHENOYLCYSTEINE DECARBOXYLASE"/>
    <property type="match status" value="1"/>
</dbReference>
<keyword evidence="2 3" id="KW-0456">Lyase</keyword>
<evidence type="ECO:0000259" key="6">
    <source>
        <dbReference type="Pfam" id="PF04127"/>
    </source>
</evidence>
<feature type="domain" description="DNA/pantothenate metabolism flavoprotein C-terminal" evidence="6">
    <location>
        <begin position="180"/>
        <end position="391"/>
    </location>
</feature>
<dbReference type="SUPFAM" id="SSF52507">
    <property type="entry name" value="Homo-oligomeric flavin-containing Cys decarboxylases, HFCD"/>
    <property type="match status" value="1"/>
</dbReference>
<gene>
    <name evidence="3 7" type="primary">coaBC</name>
    <name evidence="7" type="ORF">FRD01_09810</name>
</gene>
<comment type="cofactor">
    <cofactor evidence="3">
        <name>Mg(2+)</name>
        <dbReference type="ChEBI" id="CHEBI:18420"/>
    </cofactor>
</comment>
<comment type="similarity">
    <text evidence="3 4">In the C-terminal section; belongs to the PPC synthetase family.</text>
</comment>
<dbReference type="EC" id="4.1.1.36" evidence="3"/>
<dbReference type="GO" id="GO:0015937">
    <property type="term" value="P:coenzyme A biosynthetic process"/>
    <property type="evidence" value="ECO:0007669"/>
    <property type="project" value="UniProtKB-UniRule"/>
</dbReference>
<evidence type="ECO:0000313" key="7">
    <source>
        <dbReference type="EMBL" id="QED27530.1"/>
    </source>
</evidence>
<dbReference type="SUPFAM" id="SSF102645">
    <property type="entry name" value="CoaB-like"/>
    <property type="match status" value="1"/>
</dbReference>
<evidence type="ECO:0000256" key="3">
    <source>
        <dbReference type="HAMAP-Rule" id="MF_02225"/>
    </source>
</evidence>
<feature type="binding site" evidence="3">
    <location>
        <position position="273"/>
    </location>
    <ligand>
        <name>CTP</name>
        <dbReference type="ChEBI" id="CHEBI:37563"/>
    </ligand>
</feature>
<evidence type="ECO:0000256" key="1">
    <source>
        <dbReference type="ARBA" id="ARBA00022793"/>
    </source>
</evidence>
<keyword evidence="8" id="KW-1185">Reference proteome</keyword>
<evidence type="ECO:0000256" key="4">
    <source>
        <dbReference type="RuleBase" id="RU364078"/>
    </source>
</evidence>
<organism evidence="7 8">
    <name type="scientific">Microvenator marinus</name>
    <dbReference type="NCBI Taxonomy" id="2600177"/>
    <lineage>
        <taxon>Bacteria</taxon>
        <taxon>Deltaproteobacteria</taxon>
        <taxon>Bradymonadales</taxon>
        <taxon>Microvenatoraceae</taxon>
        <taxon>Microvenator</taxon>
    </lineage>
</organism>
<sequence length="398" mass="42297">MKVVLGVTGGIAAYKAAELVRALTKRGDEVRVIMTASATEFITPLTLQVLSGNPVGTTLFDPTYESEIGHIEIARWADVILVAPATANTIAKIAAGMADDLLTTVILATRAPVVIGPAMNTEMFRNKLVQQNLTRLRDAGIHVVDPDSGELACKEVGQGRLPDAWVLLDALDNVLTPKVLAGKHVVITAGPTREHADPARFISNPSTGKMGFALASAARHMGAEVTVVSGPVSLVTPPGVFRIDVTTAQEMFDATMRAAPSADMVICTAAVADFRPATSGDRKLSKAELGQTWELERNPDILATLGERYGVDQDEGPIIVGFAAQTHDVLELGREKMLKKKAHALVANKVGGPDSSFGADESSAYVIKPDSHRELPRAPKAELARQILEIISLHADGR</sequence>
<evidence type="ECO:0000256" key="2">
    <source>
        <dbReference type="ARBA" id="ARBA00023239"/>
    </source>
</evidence>
<proteinExistence type="inferred from homology"/>
<dbReference type="Pfam" id="PF02441">
    <property type="entry name" value="Flavoprotein"/>
    <property type="match status" value="1"/>
</dbReference>
<dbReference type="PANTHER" id="PTHR14359">
    <property type="entry name" value="HOMO-OLIGOMERIC FLAVIN CONTAINING CYS DECARBOXYLASE FAMILY"/>
    <property type="match status" value="1"/>
</dbReference>
<comment type="pathway">
    <text evidence="3 4">Cofactor biosynthesis; coenzyme A biosynthesis; CoA from (R)-pantothenate: step 2/5.</text>
</comment>
<comment type="pathway">
    <text evidence="3 4">Cofactor biosynthesis; coenzyme A biosynthesis; CoA from (R)-pantothenate: step 3/5.</text>
</comment>
<dbReference type="EMBL" id="CP042467">
    <property type="protein sequence ID" value="QED27530.1"/>
    <property type="molecule type" value="Genomic_DNA"/>
</dbReference>
<dbReference type="GO" id="GO:0004633">
    <property type="term" value="F:phosphopantothenoylcysteine decarboxylase activity"/>
    <property type="evidence" value="ECO:0007669"/>
    <property type="project" value="UniProtKB-UniRule"/>
</dbReference>
<feature type="active site" description="Proton donor" evidence="3">
    <location>
        <position position="153"/>
    </location>
</feature>
<keyword evidence="3" id="KW-0511">Multifunctional enzyme</keyword>
<dbReference type="GO" id="GO:0046872">
    <property type="term" value="F:metal ion binding"/>
    <property type="evidence" value="ECO:0007669"/>
    <property type="project" value="UniProtKB-KW"/>
</dbReference>
<keyword evidence="3 4" id="KW-0436">Ligase</keyword>
<evidence type="ECO:0000259" key="5">
    <source>
        <dbReference type="Pfam" id="PF02441"/>
    </source>
</evidence>
<dbReference type="RefSeq" id="WP_146959215.1">
    <property type="nucleotide sequence ID" value="NZ_CP042467.1"/>
</dbReference>
<evidence type="ECO:0000313" key="8">
    <source>
        <dbReference type="Proteomes" id="UP000321595"/>
    </source>
</evidence>
<feature type="binding site" evidence="3">
    <location>
        <begin position="299"/>
        <end position="302"/>
    </location>
    <ligand>
        <name>CTP</name>
        <dbReference type="ChEBI" id="CHEBI:37563"/>
    </ligand>
</feature>
<dbReference type="GO" id="GO:0010181">
    <property type="term" value="F:FMN binding"/>
    <property type="evidence" value="ECO:0007669"/>
    <property type="project" value="UniProtKB-UniRule"/>
</dbReference>
<comment type="cofactor">
    <cofactor evidence="3">
        <name>FMN</name>
        <dbReference type="ChEBI" id="CHEBI:58210"/>
    </cofactor>
    <text evidence="3">Binds 1 FMN per subunit.</text>
</comment>
<feature type="binding site" evidence="3">
    <location>
        <position position="283"/>
    </location>
    <ligand>
        <name>CTP</name>
        <dbReference type="ChEBI" id="CHEBI:37563"/>
    </ligand>
</feature>
<name>A0A5B8XPF3_9DELT</name>
<dbReference type="GO" id="GO:0004632">
    <property type="term" value="F:phosphopantothenate--cysteine ligase activity"/>
    <property type="evidence" value="ECO:0007669"/>
    <property type="project" value="UniProtKB-UniRule"/>
</dbReference>
<keyword evidence="3 4" id="KW-0285">Flavoprotein</keyword>
<feature type="binding site" evidence="3">
    <location>
        <position position="340"/>
    </location>
    <ligand>
        <name>CTP</name>
        <dbReference type="ChEBI" id="CHEBI:37563"/>
    </ligand>
</feature>
<feature type="binding site" evidence="3">
    <location>
        <position position="322"/>
    </location>
    <ligand>
        <name>CTP</name>
        <dbReference type="ChEBI" id="CHEBI:37563"/>
    </ligand>
</feature>
<comment type="caution">
    <text evidence="3">Lacks conserved residue(s) required for the propagation of feature annotation.</text>
</comment>
<reference evidence="7 8" key="1">
    <citation type="submission" date="2019-08" db="EMBL/GenBank/DDBJ databases">
        <authorList>
            <person name="Liang Q."/>
        </authorList>
    </citation>
    <scope>NUCLEOTIDE SEQUENCE [LARGE SCALE GENOMIC DNA]</scope>
    <source>
        <strain evidence="7 8">V1718</strain>
    </source>
</reference>
<dbReference type="OrthoDB" id="9802554at2"/>
<feature type="region of interest" description="Phosphopantothenoylcysteine decarboxylase" evidence="3">
    <location>
        <begin position="1"/>
        <end position="184"/>
    </location>
</feature>
<comment type="function">
    <text evidence="3">Catalyzes two sequential steps in the biosynthesis of coenzyme A. In the first step cysteine is conjugated to 4'-phosphopantothenate to form 4-phosphopantothenoylcysteine. In the second step the latter compound is decarboxylated to form 4'-phosphopantotheine.</text>
</comment>
<dbReference type="NCBIfam" id="TIGR00521">
    <property type="entry name" value="coaBC_dfp"/>
    <property type="match status" value="1"/>
</dbReference>
<keyword evidence="3" id="KW-0460">Magnesium</keyword>
<comment type="catalytic activity">
    <reaction evidence="3 4">
        <text>(R)-4'-phosphopantothenate + L-cysteine + CTP = N-[(R)-4-phosphopantothenoyl]-L-cysteine + CMP + diphosphate + H(+)</text>
        <dbReference type="Rhea" id="RHEA:19397"/>
        <dbReference type="ChEBI" id="CHEBI:10986"/>
        <dbReference type="ChEBI" id="CHEBI:15378"/>
        <dbReference type="ChEBI" id="CHEBI:33019"/>
        <dbReference type="ChEBI" id="CHEBI:35235"/>
        <dbReference type="ChEBI" id="CHEBI:37563"/>
        <dbReference type="ChEBI" id="CHEBI:59458"/>
        <dbReference type="ChEBI" id="CHEBI:60377"/>
        <dbReference type="EC" id="6.3.2.5"/>
    </reaction>
</comment>
<dbReference type="InterPro" id="IPR036551">
    <property type="entry name" value="Flavin_trans-like"/>
</dbReference>
<dbReference type="Gene3D" id="3.40.50.10300">
    <property type="entry name" value="CoaB-like"/>
    <property type="match status" value="1"/>
</dbReference>
<accession>A0A5B8XPF3</accession>
<dbReference type="Gene3D" id="3.40.50.1950">
    <property type="entry name" value="Flavin prenyltransferase-like"/>
    <property type="match status" value="1"/>
</dbReference>
<dbReference type="EC" id="6.3.2.5" evidence="3"/>
<dbReference type="InterPro" id="IPR035929">
    <property type="entry name" value="CoaB-like_sf"/>
</dbReference>
<dbReference type="InterPro" id="IPR007085">
    <property type="entry name" value="DNA/pantothenate-metab_flavo_C"/>
</dbReference>
<dbReference type="GO" id="GO:0071513">
    <property type="term" value="C:phosphopantothenoylcysteine decarboxylase complex"/>
    <property type="evidence" value="ECO:0007669"/>
    <property type="project" value="TreeGrafter"/>
</dbReference>
<dbReference type="Proteomes" id="UP000321595">
    <property type="component" value="Chromosome"/>
</dbReference>
<dbReference type="GO" id="GO:0015941">
    <property type="term" value="P:pantothenate catabolic process"/>
    <property type="evidence" value="ECO:0007669"/>
    <property type="project" value="InterPro"/>
</dbReference>
<feature type="binding site" evidence="3">
    <location>
        <position position="336"/>
    </location>
    <ligand>
        <name>CTP</name>
        <dbReference type="ChEBI" id="CHEBI:37563"/>
    </ligand>
</feature>
<comment type="function">
    <text evidence="4">Catalyzes two steps in the biosynthesis of coenzyme A. In the first step cysteine is conjugated to 4'-phosphopantothenate to form 4-phosphopantothenoylcysteine, in the latter compound is decarboxylated to form 4'-phosphopantotheine.</text>
</comment>
<keyword evidence="3" id="KW-0479">Metal-binding</keyword>
<protein>
    <recommendedName>
        <fullName evidence="3">Coenzyme A biosynthesis bifunctional protein CoaBC</fullName>
    </recommendedName>
    <alternativeName>
        <fullName evidence="3">DNA/pantothenate metabolism flavoprotein</fullName>
    </alternativeName>
    <alternativeName>
        <fullName evidence="3">Phosphopantothenoylcysteine synthetase/decarboxylase</fullName>
        <shortName evidence="3">PPCS-PPCDC</shortName>
    </alternativeName>
    <domain>
        <recommendedName>
            <fullName evidence="3">Phosphopantothenoylcysteine decarboxylase</fullName>
            <shortName evidence="3">PPC decarboxylase</shortName>
            <shortName evidence="3">PPC-DC</shortName>
            <ecNumber evidence="3">4.1.1.36</ecNumber>
        </recommendedName>
        <alternativeName>
            <fullName evidence="3">CoaC</fullName>
        </alternativeName>
    </domain>
    <domain>
        <recommendedName>
            <fullName evidence="3">Phosphopantothenate--cysteine ligase</fullName>
            <ecNumber evidence="3">6.3.2.5</ecNumber>
        </recommendedName>
        <alternativeName>
            <fullName evidence="3">CoaB</fullName>
        </alternativeName>
        <alternativeName>
            <fullName evidence="3">Phosphopantothenoylcysteine synthetase</fullName>
            <shortName evidence="3">PPC synthetase</shortName>
            <shortName evidence="3">PPC-S</shortName>
        </alternativeName>
    </domain>
</protein>
<comment type="catalytic activity">
    <reaction evidence="3 4">
        <text>N-[(R)-4-phosphopantothenoyl]-L-cysteine + H(+) = (R)-4'-phosphopantetheine + CO2</text>
        <dbReference type="Rhea" id="RHEA:16793"/>
        <dbReference type="ChEBI" id="CHEBI:15378"/>
        <dbReference type="ChEBI" id="CHEBI:16526"/>
        <dbReference type="ChEBI" id="CHEBI:59458"/>
        <dbReference type="ChEBI" id="CHEBI:61723"/>
        <dbReference type="EC" id="4.1.1.36"/>
    </reaction>
</comment>
<comment type="similarity">
    <text evidence="3 4">In the N-terminal section; belongs to the HFCD (homo-oligomeric flavin containing Cys decarboxylase) superfamily.</text>
</comment>
<keyword evidence="1 3" id="KW-0210">Decarboxylase</keyword>
<dbReference type="Pfam" id="PF04127">
    <property type="entry name" value="DFP"/>
    <property type="match status" value="1"/>
</dbReference>
<dbReference type="InterPro" id="IPR003382">
    <property type="entry name" value="Flavoprotein"/>
</dbReference>
<dbReference type="KEGG" id="bbae:FRD01_09810"/>
<dbReference type="AlphaFoldDB" id="A0A5B8XPF3"/>
<feature type="domain" description="Flavoprotein" evidence="5">
    <location>
        <begin position="1"/>
        <end position="136"/>
    </location>
</feature>
<dbReference type="HAMAP" id="MF_02225">
    <property type="entry name" value="CoaBC"/>
    <property type="match status" value="1"/>
</dbReference>
<dbReference type="UniPathway" id="UPA00241">
    <property type="reaction ID" value="UER00353"/>
</dbReference>